<dbReference type="RefSeq" id="WP_161351137.1">
    <property type="nucleotide sequence ID" value="NZ_WTUX01000011.1"/>
</dbReference>
<evidence type="ECO:0000259" key="2">
    <source>
        <dbReference type="Pfam" id="PF00561"/>
    </source>
</evidence>
<sequence>MVFQVIVIVVLLALAGIGIYLLVQKKKTRTLAARAEAAVPPLGRFLDISTGRLHYIDKGEGQPIVMVHGLGAQMRSLTMALLEPLSKDFRVIAIDRPGMGYSDRPESASARIDDQAGYVEEVIDALGLERPIVLGHSLGGAIAAALALRAPDKVAGLALVAPLLQRSTRSVDSFAPLGVTDPGRRRFIAHTLAVPASARNSEQTLAEVFGPEAVPDGYAVAGGGLMSLRPNAYLNASRDYCAVNEVIRKQSDRYDEITCPIHVLYGTEDRILDYREQGTAIAERYPHIHLETVEGAGHMLPLTRPDRVIELVHGVARAL</sequence>
<keyword evidence="3" id="KW-0378">Hydrolase</keyword>
<dbReference type="AlphaFoldDB" id="A0A845M5P6"/>
<reference evidence="3 4" key="1">
    <citation type="submission" date="2019-12" db="EMBL/GenBank/DDBJ databases">
        <title>Maritimibacter sp. nov. sp. isolated from sea sand.</title>
        <authorList>
            <person name="Kim J."/>
            <person name="Jeong S.E."/>
            <person name="Jung H.S."/>
            <person name="Jeon C.O."/>
        </authorList>
    </citation>
    <scope>NUCLEOTIDE SEQUENCE [LARGE SCALE GENOMIC DNA]</scope>
    <source>
        <strain evidence="3 4">DP07</strain>
    </source>
</reference>
<organism evidence="3 4">
    <name type="scientific">Maritimibacter harenae</name>
    <dbReference type="NCBI Taxonomy" id="2606218"/>
    <lineage>
        <taxon>Bacteria</taxon>
        <taxon>Pseudomonadati</taxon>
        <taxon>Pseudomonadota</taxon>
        <taxon>Alphaproteobacteria</taxon>
        <taxon>Rhodobacterales</taxon>
        <taxon>Roseobacteraceae</taxon>
        <taxon>Maritimibacter</taxon>
    </lineage>
</organism>
<accession>A0A845M5P6</accession>
<keyword evidence="1" id="KW-0812">Transmembrane</keyword>
<dbReference type="GO" id="GO:0016787">
    <property type="term" value="F:hydrolase activity"/>
    <property type="evidence" value="ECO:0007669"/>
    <property type="project" value="UniProtKB-KW"/>
</dbReference>
<dbReference type="InterPro" id="IPR000639">
    <property type="entry name" value="Epox_hydrolase-like"/>
</dbReference>
<proteinExistence type="predicted"/>
<evidence type="ECO:0000313" key="4">
    <source>
        <dbReference type="Proteomes" id="UP000467322"/>
    </source>
</evidence>
<name>A0A845M5P6_9RHOB</name>
<protein>
    <submittedName>
        <fullName evidence="3">Alpha/beta fold hydrolase</fullName>
    </submittedName>
</protein>
<dbReference type="Pfam" id="PF00561">
    <property type="entry name" value="Abhydrolase_1"/>
    <property type="match status" value="1"/>
</dbReference>
<keyword evidence="4" id="KW-1185">Reference proteome</keyword>
<dbReference type="Proteomes" id="UP000467322">
    <property type="component" value="Unassembled WGS sequence"/>
</dbReference>
<dbReference type="PRINTS" id="PR00412">
    <property type="entry name" value="EPOXHYDRLASE"/>
</dbReference>
<dbReference type="PRINTS" id="PR00111">
    <property type="entry name" value="ABHYDROLASE"/>
</dbReference>
<evidence type="ECO:0000256" key="1">
    <source>
        <dbReference type="SAM" id="Phobius"/>
    </source>
</evidence>
<evidence type="ECO:0000313" key="3">
    <source>
        <dbReference type="EMBL" id="MZR13027.1"/>
    </source>
</evidence>
<dbReference type="InterPro" id="IPR050266">
    <property type="entry name" value="AB_hydrolase_sf"/>
</dbReference>
<dbReference type="InterPro" id="IPR000073">
    <property type="entry name" value="AB_hydrolase_1"/>
</dbReference>
<gene>
    <name evidence="3" type="ORF">GQE99_08340</name>
</gene>
<dbReference type="Gene3D" id="3.40.50.1820">
    <property type="entry name" value="alpha/beta hydrolase"/>
    <property type="match status" value="1"/>
</dbReference>
<dbReference type="PANTHER" id="PTHR43798">
    <property type="entry name" value="MONOACYLGLYCEROL LIPASE"/>
    <property type="match status" value="1"/>
</dbReference>
<keyword evidence="1" id="KW-0472">Membrane</keyword>
<feature type="transmembrane region" description="Helical" evidence="1">
    <location>
        <begin position="6"/>
        <end position="23"/>
    </location>
</feature>
<feature type="domain" description="AB hydrolase-1" evidence="2">
    <location>
        <begin position="63"/>
        <end position="305"/>
    </location>
</feature>
<comment type="caution">
    <text evidence="3">The sequence shown here is derived from an EMBL/GenBank/DDBJ whole genome shotgun (WGS) entry which is preliminary data.</text>
</comment>
<dbReference type="SUPFAM" id="SSF53474">
    <property type="entry name" value="alpha/beta-Hydrolases"/>
    <property type="match status" value="1"/>
</dbReference>
<keyword evidence="1" id="KW-1133">Transmembrane helix</keyword>
<dbReference type="EMBL" id="WTUX01000011">
    <property type="protein sequence ID" value="MZR13027.1"/>
    <property type="molecule type" value="Genomic_DNA"/>
</dbReference>
<dbReference type="InterPro" id="IPR029058">
    <property type="entry name" value="AB_hydrolase_fold"/>
</dbReference>